<accession>W4RI88</accession>
<name>W4RI88_9BACI</name>
<reference evidence="2 3" key="1">
    <citation type="submission" date="2013-12" db="EMBL/GenBank/DDBJ databases">
        <title>NBRP : Genome information of microbial organism related human and environment.</title>
        <authorList>
            <person name="Hattori M."/>
            <person name="Oshima K."/>
            <person name="Inaba H."/>
            <person name="Suda W."/>
            <person name="Sakamoto M."/>
            <person name="Iino T."/>
            <person name="Kitahara M."/>
            <person name="Oshida Y."/>
            <person name="Iida T."/>
            <person name="Kudo T."/>
            <person name="Itoh T."/>
            <person name="Ahmed I."/>
            <person name="Ohkuma M."/>
        </authorList>
    </citation>
    <scope>NUCLEOTIDE SEQUENCE [LARGE SCALE GENOMIC DNA]</scope>
    <source>
        <strain evidence="2 3">JCM 21738</strain>
    </source>
</reference>
<dbReference type="AlphaFoldDB" id="W4RI88"/>
<dbReference type="InterPro" id="IPR053521">
    <property type="entry name" value="McjB-like"/>
</dbReference>
<comment type="caution">
    <text evidence="2">The sequence shown here is derived from an EMBL/GenBank/DDBJ whole genome shotgun (WGS) entry which is preliminary data.</text>
</comment>
<dbReference type="EMBL" id="BAUW01000006">
    <property type="protein sequence ID" value="GAE44160.1"/>
    <property type="molecule type" value="Genomic_DNA"/>
</dbReference>
<gene>
    <name evidence="2" type="ORF">JCM21738_846</name>
</gene>
<proteinExistence type="predicted"/>
<dbReference type="Proteomes" id="UP000018949">
    <property type="component" value="Unassembled WGS sequence"/>
</dbReference>
<organism evidence="2 3">
    <name type="scientific">Mesobacillus boroniphilus JCM 21738</name>
    <dbReference type="NCBI Taxonomy" id="1294265"/>
    <lineage>
        <taxon>Bacteria</taxon>
        <taxon>Bacillati</taxon>
        <taxon>Bacillota</taxon>
        <taxon>Bacilli</taxon>
        <taxon>Bacillales</taxon>
        <taxon>Bacillaceae</taxon>
        <taxon>Mesobacillus</taxon>
    </lineage>
</organism>
<dbReference type="NCBIfam" id="NF033537">
    <property type="entry name" value="lasso_biosyn_B2"/>
    <property type="match status" value="1"/>
</dbReference>
<evidence type="ECO:0000259" key="1">
    <source>
        <dbReference type="Pfam" id="PF13471"/>
    </source>
</evidence>
<evidence type="ECO:0000313" key="3">
    <source>
        <dbReference type="Proteomes" id="UP000018949"/>
    </source>
</evidence>
<dbReference type="eggNOG" id="ENOG5032RA8">
    <property type="taxonomic scope" value="Bacteria"/>
</dbReference>
<dbReference type="InterPro" id="IPR032708">
    <property type="entry name" value="McjB_C"/>
</dbReference>
<sequence>MLQRRGINSTLYLGTAKDETGKLIAHAWLRSGSYYVSGAEEMNRFTVVSKFSNKKNIEYEEFTNGDY</sequence>
<evidence type="ECO:0000313" key="2">
    <source>
        <dbReference type="EMBL" id="GAE44160.1"/>
    </source>
</evidence>
<protein>
    <recommendedName>
        <fullName evidence="1">Microcin J25-processing protein McjB C-terminal domain-containing protein</fullName>
    </recommendedName>
</protein>
<feature type="domain" description="Microcin J25-processing protein McjB C-terminal" evidence="1">
    <location>
        <begin position="1"/>
        <end position="49"/>
    </location>
</feature>
<keyword evidence="3" id="KW-1185">Reference proteome</keyword>
<dbReference type="Pfam" id="PF13471">
    <property type="entry name" value="Transglut_core3"/>
    <property type="match status" value="1"/>
</dbReference>